<protein>
    <recommendedName>
        <fullName evidence="5">Elongator complex protein 5</fullName>
    </recommendedName>
</protein>
<evidence type="ECO:0000256" key="1">
    <source>
        <dbReference type="ARBA" id="ARBA00005043"/>
    </source>
</evidence>
<reference evidence="3 4" key="1">
    <citation type="journal article" date="2011" name="PLoS Pathog.">
        <title>Endophytic Life Strategies Decoded by Genome and Transcriptome Analyses of the Mutualistic Root Symbiont Piriformospora indica.</title>
        <authorList>
            <person name="Zuccaro A."/>
            <person name="Lahrmann U."/>
            <person name="Guldener U."/>
            <person name="Langen G."/>
            <person name="Pfiffi S."/>
            <person name="Biedenkopf D."/>
            <person name="Wong P."/>
            <person name="Samans B."/>
            <person name="Grimm C."/>
            <person name="Basiewicz M."/>
            <person name="Murat C."/>
            <person name="Martin F."/>
            <person name="Kogel K.H."/>
        </authorList>
    </citation>
    <scope>NUCLEOTIDE SEQUENCE [LARGE SCALE GENOMIC DNA]</scope>
    <source>
        <strain evidence="3 4">DSM 11827</strain>
    </source>
</reference>
<comment type="caution">
    <text evidence="3">The sequence shown here is derived from an EMBL/GenBank/DDBJ whole genome shotgun (WGS) entry which is preliminary data.</text>
</comment>
<dbReference type="OMA" id="SMLEWIG"/>
<dbReference type="STRING" id="1109443.G4TFH2"/>
<evidence type="ECO:0000313" key="3">
    <source>
        <dbReference type="EMBL" id="CCA70075.1"/>
    </source>
</evidence>
<dbReference type="Gene3D" id="3.40.50.300">
    <property type="entry name" value="P-loop containing nucleotide triphosphate hydrolases"/>
    <property type="match status" value="1"/>
</dbReference>
<evidence type="ECO:0000256" key="2">
    <source>
        <dbReference type="ARBA" id="ARBA00008837"/>
    </source>
</evidence>
<sequence>MSWIYGVSFRSSSMKEGGVSPLPLPGSLVVVTDHNDARGTFIYTKAASIIAKQRNSGSCGVERCIFISLMEDIEHWKAILTKNSVNCEKASGDGTLVFVDLLSSRAEEDSAILSRLFTKLEVELSKPQGTTLVILDDLAHMTWTGEDEGTLVKFLSSLRSLCRKAGAALIVGYRTLSAGSPDEAAHRYLLSTCTLHLACRPLSSGRSGSVSGELAEALKRGRRKC</sequence>
<dbReference type="Proteomes" id="UP000007148">
    <property type="component" value="Unassembled WGS sequence"/>
</dbReference>
<gene>
    <name evidence="3" type="ORF">PIIN_04015</name>
</gene>
<evidence type="ECO:0000313" key="4">
    <source>
        <dbReference type="Proteomes" id="UP000007148"/>
    </source>
</evidence>
<proteinExistence type="inferred from homology"/>
<comment type="similarity">
    <text evidence="2">Belongs to the ELP6 family.</text>
</comment>
<dbReference type="OrthoDB" id="9995306at2759"/>
<dbReference type="GO" id="GO:0033588">
    <property type="term" value="C:elongator holoenzyme complex"/>
    <property type="evidence" value="ECO:0007669"/>
    <property type="project" value="InterPro"/>
</dbReference>
<dbReference type="AlphaFoldDB" id="G4TFH2"/>
<dbReference type="eggNOG" id="ENOG502S92G">
    <property type="taxonomic scope" value="Eukaryota"/>
</dbReference>
<comment type="pathway">
    <text evidence="1">tRNA modification; 5-methoxycarbonylmethyl-2-thiouridine-tRNA biosynthesis.</text>
</comment>
<dbReference type="InterPro" id="IPR018627">
    <property type="entry name" value="ELP6"/>
</dbReference>
<dbReference type="PANTHER" id="PTHR16184:SF6">
    <property type="entry name" value="ELONGATOR COMPLEX PROTEIN 6"/>
    <property type="match status" value="1"/>
</dbReference>
<dbReference type="PANTHER" id="PTHR16184">
    <property type="entry name" value="ELONGATOR COMPLEX PROTEIN 6"/>
    <property type="match status" value="1"/>
</dbReference>
<dbReference type="InterPro" id="IPR027417">
    <property type="entry name" value="P-loop_NTPase"/>
</dbReference>
<dbReference type="UniPathway" id="UPA00988"/>
<organism evidence="3 4">
    <name type="scientific">Serendipita indica (strain DSM 11827)</name>
    <name type="common">Root endophyte fungus</name>
    <name type="synonym">Piriformospora indica</name>
    <dbReference type="NCBI Taxonomy" id="1109443"/>
    <lineage>
        <taxon>Eukaryota</taxon>
        <taxon>Fungi</taxon>
        <taxon>Dikarya</taxon>
        <taxon>Basidiomycota</taxon>
        <taxon>Agaricomycotina</taxon>
        <taxon>Agaricomycetes</taxon>
        <taxon>Sebacinales</taxon>
        <taxon>Serendipitaceae</taxon>
        <taxon>Serendipita</taxon>
    </lineage>
</organism>
<keyword evidence="4" id="KW-1185">Reference proteome</keyword>
<dbReference type="EMBL" id="CAFZ01000071">
    <property type="protein sequence ID" value="CCA70075.1"/>
    <property type="molecule type" value="Genomic_DNA"/>
</dbReference>
<name>G4TFH2_SERID</name>
<dbReference type="HOGENOM" id="CLU_073399_1_0_1"/>
<accession>G4TFH2</accession>
<dbReference type="GO" id="GO:0002098">
    <property type="term" value="P:tRNA wobble uridine modification"/>
    <property type="evidence" value="ECO:0007669"/>
    <property type="project" value="InterPro"/>
</dbReference>
<dbReference type="InParanoid" id="G4TFH2"/>
<evidence type="ECO:0008006" key="5">
    <source>
        <dbReference type="Google" id="ProtNLM"/>
    </source>
</evidence>